<reference evidence="2 3" key="1">
    <citation type="submission" date="2017-03" db="EMBL/GenBank/DDBJ databases">
        <title>Genome Survey of Euroglyphus maynei.</title>
        <authorList>
            <person name="Arlian L.G."/>
            <person name="Morgan M.S."/>
            <person name="Rider S.D."/>
        </authorList>
    </citation>
    <scope>NUCLEOTIDE SEQUENCE [LARGE SCALE GENOMIC DNA]</scope>
    <source>
        <strain evidence="2">Arlian Lab</strain>
        <tissue evidence="2">Whole body</tissue>
    </source>
</reference>
<dbReference type="AlphaFoldDB" id="A0A1Y3B2Z9"/>
<name>A0A1Y3B2Z9_EURMA</name>
<feature type="compositionally biased region" description="Polar residues" evidence="1">
    <location>
        <begin position="28"/>
        <end position="40"/>
    </location>
</feature>
<evidence type="ECO:0000313" key="2">
    <source>
        <dbReference type="EMBL" id="OTF75201.1"/>
    </source>
</evidence>
<dbReference type="EMBL" id="MUJZ01043101">
    <property type="protein sequence ID" value="OTF75201.1"/>
    <property type="molecule type" value="Genomic_DNA"/>
</dbReference>
<feature type="compositionally biased region" description="Low complexity" evidence="1">
    <location>
        <begin position="41"/>
        <end position="51"/>
    </location>
</feature>
<organism evidence="2 3">
    <name type="scientific">Euroglyphus maynei</name>
    <name type="common">Mayne's house dust mite</name>
    <dbReference type="NCBI Taxonomy" id="6958"/>
    <lineage>
        <taxon>Eukaryota</taxon>
        <taxon>Metazoa</taxon>
        <taxon>Ecdysozoa</taxon>
        <taxon>Arthropoda</taxon>
        <taxon>Chelicerata</taxon>
        <taxon>Arachnida</taxon>
        <taxon>Acari</taxon>
        <taxon>Acariformes</taxon>
        <taxon>Sarcoptiformes</taxon>
        <taxon>Astigmata</taxon>
        <taxon>Psoroptidia</taxon>
        <taxon>Analgoidea</taxon>
        <taxon>Pyroglyphidae</taxon>
        <taxon>Pyroglyphinae</taxon>
        <taxon>Euroglyphus</taxon>
    </lineage>
</organism>
<evidence type="ECO:0000313" key="3">
    <source>
        <dbReference type="Proteomes" id="UP000194236"/>
    </source>
</evidence>
<keyword evidence="3" id="KW-1185">Reference proteome</keyword>
<feature type="region of interest" description="Disordered" evidence="1">
    <location>
        <begin position="28"/>
        <end position="52"/>
    </location>
</feature>
<sequence length="110" mass="12731">MSLAYQHEFEKITHQFFKNINQLTKSGGTATGSINNSPGESSKTSTSNNNNLLRSIKQQKDRCLNLWLKSLEYLTILQKHSGKRCPRHYFVSYAWKQVGNYIKYLSQNQT</sequence>
<gene>
    <name evidence="2" type="ORF">BLA29_000237</name>
</gene>
<evidence type="ECO:0000256" key="1">
    <source>
        <dbReference type="SAM" id="MobiDB-lite"/>
    </source>
</evidence>
<accession>A0A1Y3B2Z9</accession>
<protein>
    <submittedName>
        <fullName evidence="2">Uncharacterized protein</fullName>
    </submittedName>
</protein>
<proteinExistence type="predicted"/>
<comment type="caution">
    <text evidence="2">The sequence shown here is derived from an EMBL/GenBank/DDBJ whole genome shotgun (WGS) entry which is preliminary data.</text>
</comment>
<dbReference type="Proteomes" id="UP000194236">
    <property type="component" value="Unassembled WGS sequence"/>
</dbReference>